<dbReference type="AlphaFoldDB" id="A0A5S4YDL6"/>
<name>A0A5S4YDL6_9BRAD</name>
<dbReference type="Proteomes" id="UP000324797">
    <property type="component" value="Unassembled WGS sequence"/>
</dbReference>
<dbReference type="EMBL" id="VSTH01000145">
    <property type="protein sequence ID" value="TYO62052.1"/>
    <property type="molecule type" value="Genomic_DNA"/>
</dbReference>
<evidence type="ECO:0000313" key="2">
    <source>
        <dbReference type="Proteomes" id="UP000324797"/>
    </source>
</evidence>
<proteinExistence type="predicted"/>
<reference evidence="1 2" key="1">
    <citation type="submission" date="2019-08" db="EMBL/GenBank/DDBJ databases">
        <title>Bradyrhizobium hipponensis sp. nov., a rhizobium isolated from a Lupinus angustifolius root nodule in Tunisia.</title>
        <authorList>
            <person name="Off K."/>
            <person name="Rejili M."/>
            <person name="Mars M."/>
            <person name="Brachmann A."/>
            <person name="Marin M."/>
        </authorList>
    </citation>
    <scope>NUCLEOTIDE SEQUENCE [LARGE SCALE GENOMIC DNA]</scope>
    <source>
        <strain evidence="2">aSej3</strain>
    </source>
</reference>
<gene>
    <name evidence="1" type="ORF">FXV83_34690</name>
</gene>
<evidence type="ECO:0000313" key="1">
    <source>
        <dbReference type="EMBL" id="TYO62052.1"/>
    </source>
</evidence>
<dbReference type="RefSeq" id="WP_148744053.1">
    <property type="nucleotide sequence ID" value="NZ_VSTH01000145.1"/>
</dbReference>
<comment type="caution">
    <text evidence="1">The sequence shown here is derived from an EMBL/GenBank/DDBJ whole genome shotgun (WGS) entry which is preliminary data.</text>
</comment>
<sequence>MKIKQYLLDSELQNWRADIGVDDIADVIALLRDENDRLRQMAELLSAETDYMRRSLLPPQWRPAVRLRSIP</sequence>
<organism evidence="1 2">
    <name type="scientific">Bradyrhizobium hipponense</name>
    <dbReference type="NCBI Taxonomy" id="2605638"/>
    <lineage>
        <taxon>Bacteria</taxon>
        <taxon>Pseudomonadati</taxon>
        <taxon>Pseudomonadota</taxon>
        <taxon>Alphaproteobacteria</taxon>
        <taxon>Hyphomicrobiales</taxon>
        <taxon>Nitrobacteraceae</taxon>
        <taxon>Bradyrhizobium</taxon>
    </lineage>
</organism>
<accession>A0A5S4YDL6</accession>
<protein>
    <submittedName>
        <fullName evidence="1">Uncharacterized protein</fullName>
    </submittedName>
</protein>
<keyword evidence="2" id="KW-1185">Reference proteome</keyword>